<dbReference type="InterPro" id="IPR009100">
    <property type="entry name" value="AcylCoA_DH/oxidase_NM_dom_sf"/>
</dbReference>
<dbReference type="Pfam" id="PF00441">
    <property type="entry name" value="Acyl-CoA_dh_1"/>
    <property type="match status" value="1"/>
</dbReference>
<evidence type="ECO:0000259" key="12">
    <source>
        <dbReference type="Pfam" id="PF02770"/>
    </source>
</evidence>
<comment type="caution">
    <text evidence="14">The sequence shown here is derived from an EMBL/GenBank/DDBJ whole genome shotgun (WGS) entry which is preliminary data.</text>
</comment>
<dbReference type="GO" id="GO:0005737">
    <property type="term" value="C:cytoplasm"/>
    <property type="evidence" value="ECO:0007669"/>
    <property type="project" value="TreeGrafter"/>
</dbReference>
<gene>
    <name evidence="14" type="ORF">HNQ36_003158</name>
</gene>
<dbReference type="RefSeq" id="WP_184086539.1">
    <property type="nucleotide sequence ID" value="NZ_JACHIJ010000004.1"/>
</dbReference>
<dbReference type="GO" id="GO:0003995">
    <property type="term" value="F:acyl-CoA dehydrogenase activity"/>
    <property type="evidence" value="ECO:0007669"/>
    <property type="project" value="InterPro"/>
</dbReference>
<evidence type="ECO:0000256" key="5">
    <source>
        <dbReference type="ARBA" id="ARBA00022827"/>
    </source>
</evidence>
<feature type="domain" description="Acyl-CoA dehydrogenase/oxidase N-terminal" evidence="13">
    <location>
        <begin position="12"/>
        <end position="123"/>
    </location>
</feature>
<dbReference type="Gene3D" id="2.40.110.10">
    <property type="entry name" value="Butyryl-CoA Dehydrogenase, subunit A, domain 2"/>
    <property type="match status" value="1"/>
</dbReference>
<dbReference type="PANTHER" id="PTHR48083:SF20">
    <property type="entry name" value="LONG-CHAIN SPECIFIC ACYL-COA DEHYDROGENASE, MITOCHONDRIAL"/>
    <property type="match status" value="1"/>
</dbReference>
<feature type="domain" description="Acyl-CoA oxidase/dehydrogenase middle" evidence="12">
    <location>
        <begin position="127"/>
        <end position="223"/>
    </location>
</feature>
<dbReference type="InterPro" id="IPR006089">
    <property type="entry name" value="Acyl-CoA_DH_CS"/>
</dbReference>
<evidence type="ECO:0000256" key="8">
    <source>
        <dbReference type="ARBA" id="ARBA00040394"/>
    </source>
</evidence>
<comment type="similarity">
    <text evidence="3 10">Belongs to the acyl-CoA dehydrogenase family.</text>
</comment>
<name>A0A840N3Q2_9BRAD</name>
<dbReference type="InterPro" id="IPR013786">
    <property type="entry name" value="AcylCoA_DH/ox_N"/>
</dbReference>
<dbReference type="PROSITE" id="PS00073">
    <property type="entry name" value="ACYL_COA_DH_2"/>
    <property type="match status" value="1"/>
</dbReference>
<evidence type="ECO:0000256" key="7">
    <source>
        <dbReference type="ARBA" id="ARBA00037085"/>
    </source>
</evidence>
<dbReference type="Gene3D" id="1.10.540.10">
    <property type="entry name" value="Acyl-CoA dehydrogenase/oxidase, N-terminal domain"/>
    <property type="match status" value="1"/>
</dbReference>
<evidence type="ECO:0000256" key="6">
    <source>
        <dbReference type="ARBA" id="ARBA00023002"/>
    </source>
</evidence>
<organism evidence="14 15">
    <name type="scientific">Afipia massiliensis</name>
    <dbReference type="NCBI Taxonomy" id="211460"/>
    <lineage>
        <taxon>Bacteria</taxon>
        <taxon>Pseudomonadati</taxon>
        <taxon>Pseudomonadota</taxon>
        <taxon>Alphaproteobacteria</taxon>
        <taxon>Hyphomicrobiales</taxon>
        <taxon>Nitrobacteraceae</taxon>
        <taxon>Afipia</taxon>
    </lineage>
</organism>
<comment type="cofactor">
    <cofactor evidence="1 10">
        <name>FAD</name>
        <dbReference type="ChEBI" id="CHEBI:57692"/>
    </cofactor>
</comment>
<dbReference type="AlphaFoldDB" id="A0A840N3Q2"/>
<dbReference type="InterPro" id="IPR006091">
    <property type="entry name" value="Acyl-CoA_Oxase/DH_mid-dom"/>
</dbReference>
<sequence length="383" mass="42486">MSNLFPAKSWETEEIAMFRESVRRFMNDEVVPNDERWRAQRFVDRSFWEKAGALGALCPSISEEYGGGGGSFALDAVVAEELSYANCTSVGHAVHGVISAHYIQAYGTEEQKQRWLPKLCTGEWIAAIGMTEPGGGSDLQAIRTTARREGEYYIVNGSKIFITNGFMCDLLVLAVKTDPGARAKGTSLIVVETADLPGFNRGRNLKKIGMHGSDTAELFFEDMKVPVVNCLGEEGVGFVQMMKQLPQERLAVALAAQAMMEKAIEVTVDYVKQRTAFGKPLLEFQNTRFKLAECLTLARTSRSFVDECVVRHLKGELSASDASMAKYCATDNQCRVVDECLQLHGGYGFMDEFPIGRMYADVRIQRIYGGTNEIMKELIARTL</sequence>
<evidence type="ECO:0000256" key="3">
    <source>
        <dbReference type="ARBA" id="ARBA00009347"/>
    </source>
</evidence>
<dbReference type="Pfam" id="PF02771">
    <property type="entry name" value="Acyl-CoA_dh_N"/>
    <property type="match status" value="1"/>
</dbReference>
<keyword evidence="6 10" id="KW-0560">Oxidoreductase</keyword>
<evidence type="ECO:0000259" key="11">
    <source>
        <dbReference type="Pfam" id="PF00441"/>
    </source>
</evidence>
<dbReference type="PROSITE" id="PS00072">
    <property type="entry name" value="ACYL_COA_DH_1"/>
    <property type="match status" value="1"/>
</dbReference>
<dbReference type="InterPro" id="IPR036250">
    <property type="entry name" value="AcylCo_DH-like_C"/>
</dbReference>
<dbReference type="InterPro" id="IPR009075">
    <property type="entry name" value="AcylCo_DH/oxidase_C"/>
</dbReference>
<dbReference type="InterPro" id="IPR046373">
    <property type="entry name" value="Acyl-CoA_Oxase/DH_mid-dom_sf"/>
</dbReference>
<dbReference type="PANTHER" id="PTHR48083">
    <property type="entry name" value="MEDIUM-CHAIN SPECIFIC ACYL-COA DEHYDROGENASE, MITOCHONDRIAL-RELATED"/>
    <property type="match status" value="1"/>
</dbReference>
<dbReference type="FunFam" id="1.20.140.10:FF:000001">
    <property type="entry name" value="Acyl-CoA dehydrogenase"/>
    <property type="match status" value="1"/>
</dbReference>
<dbReference type="InterPro" id="IPR037069">
    <property type="entry name" value="AcylCoA_DH/ox_N_sf"/>
</dbReference>
<dbReference type="EMBL" id="JACHIJ010000004">
    <property type="protein sequence ID" value="MBB5053167.1"/>
    <property type="molecule type" value="Genomic_DNA"/>
</dbReference>
<dbReference type="Gene3D" id="1.20.140.10">
    <property type="entry name" value="Butyryl-CoA Dehydrogenase, subunit A, domain 3"/>
    <property type="match status" value="1"/>
</dbReference>
<reference evidence="14 15" key="1">
    <citation type="submission" date="2020-08" db="EMBL/GenBank/DDBJ databases">
        <title>Genomic Encyclopedia of Type Strains, Phase IV (KMG-IV): sequencing the most valuable type-strain genomes for metagenomic binning, comparative biology and taxonomic classification.</title>
        <authorList>
            <person name="Goeker M."/>
        </authorList>
    </citation>
    <scope>NUCLEOTIDE SEQUENCE [LARGE SCALE GENOMIC DNA]</scope>
    <source>
        <strain evidence="14 15">DSM 17498</strain>
    </source>
</reference>
<feature type="domain" description="Acyl-CoA dehydrogenase/oxidase C-terminal" evidence="11">
    <location>
        <begin position="236"/>
        <end position="382"/>
    </location>
</feature>
<comment type="pathway">
    <text evidence="2">Siderophore biosynthesis; mycobactin biosynthesis.</text>
</comment>
<dbReference type="SUPFAM" id="SSF56645">
    <property type="entry name" value="Acyl-CoA dehydrogenase NM domain-like"/>
    <property type="match status" value="1"/>
</dbReference>
<dbReference type="SUPFAM" id="SSF47203">
    <property type="entry name" value="Acyl-CoA dehydrogenase C-terminal domain-like"/>
    <property type="match status" value="1"/>
</dbReference>
<evidence type="ECO:0000256" key="2">
    <source>
        <dbReference type="ARBA" id="ARBA00005102"/>
    </source>
</evidence>
<dbReference type="InterPro" id="IPR050741">
    <property type="entry name" value="Acyl-CoA_dehydrogenase"/>
</dbReference>
<proteinExistence type="inferred from homology"/>
<evidence type="ECO:0000313" key="15">
    <source>
        <dbReference type="Proteomes" id="UP000521227"/>
    </source>
</evidence>
<comment type="function">
    <text evidence="7">Catalyzes the dehydrogenation at the alpha-beta position of ACP-bound acyl chains. This results in the introduction of a double bond in the lipidic chain, which is further transferred to the epsilon-amino group of lysine residue in the mycobactin core by MbtK.</text>
</comment>
<protein>
    <recommendedName>
        <fullName evidence="8">Acyl-[acyl-carrier-protein] dehydrogenase MbtN</fullName>
    </recommendedName>
    <alternativeName>
        <fullName evidence="9">Mycobactin synthase protein N</fullName>
    </alternativeName>
</protein>
<dbReference type="GO" id="GO:0033539">
    <property type="term" value="P:fatty acid beta-oxidation using acyl-CoA dehydrogenase"/>
    <property type="evidence" value="ECO:0007669"/>
    <property type="project" value="TreeGrafter"/>
</dbReference>
<dbReference type="Proteomes" id="UP000521227">
    <property type="component" value="Unassembled WGS sequence"/>
</dbReference>
<dbReference type="GO" id="GO:0050660">
    <property type="term" value="F:flavin adenine dinucleotide binding"/>
    <property type="evidence" value="ECO:0007669"/>
    <property type="project" value="InterPro"/>
</dbReference>
<evidence type="ECO:0000256" key="4">
    <source>
        <dbReference type="ARBA" id="ARBA00022630"/>
    </source>
</evidence>
<accession>A0A840N3Q2</accession>
<evidence type="ECO:0000313" key="14">
    <source>
        <dbReference type="EMBL" id="MBB5053167.1"/>
    </source>
</evidence>
<keyword evidence="5 10" id="KW-0274">FAD</keyword>
<keyword evidence="4 10" id="KW-0285">Flavoprotein</keyword>
<evidence type="ECO:0000259" key="13">
    <source>
        <dbReference type="Pfam" id="PF02771"/>
    </source>
</evidence>
<evidence type="ECO:0000256" key="9">
    <source>
        <dbReference type="ARBA" id="ARBA00042660"/>
    </source>
</evidence>
<dbReference type="Pfam" id="PF02770">
    <property type="entry name" value="Acyl-CoA_dh_M"/>
    <property type="match status" value="1"/>
</dbReference>
<evidence type="ECO:0000256" key="1">
    <source>
        <dbReference type="ARBA" id="ARBA00001974"/>
    </source>
</evidence>
<evidence type="ECO:0000256" key="10">
    <source>
        <dbReference type="RuleBase" id="RU362125"/>
    </source>
</evidence>
<dbReference type="FunFam" id="1.10.540.10:FF:000026">
    <property type="entry name" value="Acyl-CoA dehydrogenase medium chain"/>
    <property type="match status" value="1"/>
</dbReference>
<dbReference type="FunFam" id="2.40.110.10:FF:000002">
    <property type="entry name" value="Acyl-CoA dehydrogenase fadE12"/>
    <property type="match status" value="1"/>
</dbReference>